<evidence type="ECO:0000313" key="4">
    <source>
        <dbReference type="Proteomes" id="UP000034883"/>
    </source>
</evidence>
<feature type="region of interest" description="Disordered" evidence="1">
    <location>
        <begin position="125"/>
        <end position="160"/>
    </location>
</feature>
<feature type="compositionally biased region" description="Basic and acidic residues" evidence="1">
    <location>
        <begin position="73"/>
        <end position="84"/>
    </location>
</feature>
<dbReference type="STRING" id="927083.DB32_003407"/>
<feature type="compositionally biased region" description="Low complexity" evidence="1">
    <location>
        <begin position="125"/>
        <end position="142"/>
    </location>
</feature>
<feature type="domain" description="PHA accumulation regulator DNA-binding N-terminal" evidence="2">
    <location>
        <begin position="15"/>
        <end position="74"/>
    </location>
</feature>
<feature type="region of interest" description="Disordered" evidence="1">
    <location>
        <begin position="216"/>
        <end position="245"/>
    </location>
</feature>
<feature type="compositionally biased region" description="Basic and acidic residues" evidence="1">
    <location>
        <begin position="143"/>
        <end position="158"/>
    </location>
</feature>
<sequence>MTPQHPSDRPTRPRVIKRYANRKLYDTRDSRYVTLQQIAEYVRGGEEVSIIDNTTKEDLTNVTLAQIVYEEERKNAPAGEDARRAGSSSPSVGALRTLIQQGGERLMSTLSSTAVGKLIVRREPGTGAETEVEETLAAAAAPKSERPAEKEKSDEAAGRKLLVGPKEAWDELQRLADDRIKSVLGAAVSHVHQLQGEVKRLQTRIEELEQKLVQLSARDAKHGDGPIDRAANERGVGERGDEPEA</sequence>
<feature type="compositionally biased region" description="Basic and acidic residues" evidence="1">
    <location>
        <begin position="218"/>
        <end position="245"/>
    </location>
</feature>
<dbReference type="KEGG" id="samy:DB32_003407"/>
<proteinExistence type="predicted"/>
<evidence type="ECO:0000313" key="3">
    <source>
        <dbReference type="EMBL" id="AKF06258.1"/>
    </source>
</evidence>
<organism evidence="3 4">
    <name type="scientific">Sandaracinus amylolyticus</name>
    <dbReference type="NCBI Taxonomy" id="927083"/>
    <lineage>
        <taxon>Bacteria</taxon>
        <taxon>Pseudomonadati</taxon>
        <taxon>Myxococcota</taxon>
        <taxon>Polyangia</taxon>
        <taxon>Polyangiales</taxon>
        <taxon>Sandaracinaceae</taxon>
        <taxon>Sandaracinus</taxon>
    </lineage>
</organism>
<dbReference type="InterPro" id="IPR012909">
    <property type="entry name" value="PHA_DNA-bd_N"/>
</dbReference>
<dbReference type="Pfam" id="PF07879">
    <property type="entry name" value="PHB_acc_N"/>
    <property type="match status" value="1"/>
</dbReference>
<gene>
    <name evidence="3" type="ORF">DB32_003407</name>
</gene>
<dbReference type="Proteomes" id="UP000034883">
    <property type="component" value="Chromosome"/>
</dbReference>
<dbReference type="AlphaFoldDB" id="A0A0F6W3D8"/>
<feature type="region of interest" description="Disordered" evidence="1">
    <location>
        <begin position="73"/>
        <end position="93"/>
    </location>
</feature>
<reference evidence="3 4" key="1">
    <citation type="submission" date="2015-03" db="EMBL/GenBank/DDBJ databases">
        <title>Genome assembly of Sandaracinus amylolyticus DSM 53668.</title>
        <authorList>
            <person name="Sharma G."/>
            <person name="Subramanian S."/>
        </authorList>
    </citation>
    <scope>NUCLEOTIDE SEQUENCE [LARGE SCALE GENOMIC DNA]</scope>
    <source>
        <strain evidence="3 4">DSM 53668</strain>
    </source>
</reference>
<protein>
    <recommendedName>
        <fullName evidence="2">PHA accumulation regulator DNA-binding N-terminal domain-containing protein</fullName>
    </recommendedName>
</protein>
<keyword evidence="4" id="KW-1185">Reference proteome</keyword>
<accession>A0A0F6W3D8</accession>
<evidence type="ECO:0000256" key="1">
    <source>
        <dbReference type="SAM" id="MobiDB-lite"/>
    </source>
</evidence>
<evidence type="ECO:0000259" key="2">
    <source>
        <dbReference type="Pfam" id="PF07879"/>
    </source>
</evidence>
<name>A0A0F6W3D8_9BACT</name>
<dbReference type="EMBL" id="CP011125">
    <property type="protein sequence ID" value="AKF06258.1"/>
    <property type="molecule type" value="Genomic_DNA"/>
</dbReference>